<dbReference type="Pfam" id="PF03737">
    <property type="entry name" value="RraA-like"/>
    <property type="match status" value="1"/>
</dbReference>
<reference evidence="3 4" key="1">
    <citation type="journal article" date="2010" name="Stand. Genomic Sci.">
        <title>Complete genome sequence of Ilyobacter polytropus type strain (CuHbu1).</title>
        <authorList>
            <person name="Sikorski J."/>
            <person name="Chertkov O."/>
            <person name="Lapidus A."/>
            <person name="Nolan M."/>
            <person name="Lucas S."/>
            <person name="Del Rio T.G."/>
            <person name="Tice H."/>
            <person name="Cheng J.F."/>
            <person name="Tapia R."/>
            <person name="Han C."/>
            <person name="Goodwin L."/>
            <person name="Pitluck S."/>
            <person name="Liolios K."/>
            <person name="Ivanova N."/>
            <person name="Mavromatis K."/>
            <person name="Mikhailova N."/>
            <person name="Pati A."/>
            <person name="Chen A."/>
            <person name="Palaniappan K."/>
            <person name="Land M."/>
            <person name="Hauser L."/>
            <person name="Chang Y.J."/>
            <person name="Jeffries C.D."/>
            <person name="Brambilla E."/>
            <person name="Yasawong M."/>
            <person name="Rohde M."/>
            <person name="Pukall R."/>
            <person name="Spring S."/>
            <person name="Goker M."/>
            <person name="Woyke T."/>
            <person name="Bristow J."/>
            <person name="Eisen J.A."/>
            <person name="Markowitz V."/>
            <person name="Hugenholtz P."/>
            <person name="Kyrpides N.C."/>
            <person name="Klenk H.P."/>
        </authorList>
    </citation>
    <scope>NUCLEOTIDE SEQUENCE [LARGE SCALE GENOMIC DNA]</scope>
    <source>
        <strain evidence="4">ATCC 51220 / DSM 2926 / LMG 16218 / CuHBu1</strain>
    </source>
</reference>
<dbReference type="SUPFAM" id="SSF89562">
    <property type="entry name" value="RraA-like"/>
    <property type="match status" value="1"/>
</dbReference>
<organism evidence="3 4">
    <name type="scientific">Ilyobacter polytropus (strain ATCC 51220 / DSM 2926 / LMG 16218 / CuHBu1)</name>
    <dbReference type="NCBI Taxonomy" id="572544"/>
    <lineage>
        <taxon>Bacteria</taxon>
        <taxon>Fusobacteriati</taxon>
        <taxon>Fusobacteriota</taxon>
        <taxon>Fusobacteriia</taxon>
        <taxon>Fusobacteriales</taxon>
        <taxon>Fusobacteriaceae</taxon>
        <taxon>Ilyobacter</taxon>
    </lineage>
</organism>
<name>E3H6A1_ILYPC</name>
<dbReference type="GO" id="GO:0008168">
    <property type="term" value="F:methyltransferase activity"/>
    <property type="evidence" value="ECO:0007669"/>
    <property type="project" value="UniProtKB-KW"/>
</dbReference>
<keyword evidence="4" id="KW-1185">Reference proteome</keyword>
<comment type="cofactor">
    <cofactor evidence="2">
        <name>Mg(2+)</name>
        <dbReference type="ChEBI" id="CHEBI:18420"/>
    </cofactor>
</comment>
<proteinExistence type="predicted"/>
<keyword evidence="2" id="KW-0479">Metal-binding</keyword>
<dbReference type="STRING" id="572544.Ilyop_0071"/>
<sequence>MSANNRKIIKDFPRPEKSLINEFENIQTANIGDCLDRDAALYSNIKTINNKNLVGPAFTIDISDGDNLLVYIALDLAKEGDVLVISGGNYKERAILGEIIAKYAEKKNLGGIVLDGCLRDYEVLSNMDFPIFATSISPNGPYKNGPGKINTPISIGGKMVTPGDLIIGDSDGVVVVSPKDMNDILKKVNEISIYEEKLLKNIEENNVLDIRWAYDKLEKENYYFIDYQNY</sequence>
<evidence type="ECO:0000313" key="4">
    <source>
        <dbReference type="Proteomes" id="UP000006875"/>
    </source>
</evidence>
<dbReference type="KEGG" id="ipo:Ilyop_0071"/>
<dbReference type="OrthoDB" id="9784786at2"/>
<dbReference type="GO" id="GO:0046872">
    <property type="term" value="F:metal ion binding"/>
    <property type="evidence" value="ECO:0007669"/>
    <property type="project" value="UniProtKB-KW"/>
</dbReference>
<dbReference type="AlphaFoldDB" id="E3H6A1"/>
<gene>
    <name evidence="3" type="ordered locus">Ilyop_0071</name>
</gene>
<dbReference type="PANTHER" id="PTHR33254">
    <property type="entry name" value="4-HYDROXY-4-METHYL-2-OXOGLUTARATE ALDOLASE 3-RELATED"/>
    <property type="match status" value="1"/>
</dbReference>
<dbReference type="EMBL" id="CP002281">
    <property type="protein sequence ID" value="ADO81860.1"/>
    <property type="molecule type" value="Genomic_DNA"/>
</dbReference>
<protein>
    <recommendedName>
        <fullName evidence="1">Regulator of ribonuclease activity homolog</fullName>
    </recommendedName>
</protein>
<dbReference type="CDD" id="cd16841">
    <property type="entry name" value="RraA_family"/>
    <property type="match status" value="1"/>
</dbReference>
<dbReference type="PANTHER" id="PTHR33254:SF4">
    <property type="entry name" value="4-HYDROXY-4-METHYL-2-OXOGLUTARATE ALDOLASE 3-RELATED"/>
    <property type="match status" value="1"/>
</dbReference>
<dbReference type="HOGENOM" id="CLU_072626_3_2_0"/>
<dbReference type="GO" id="GO:0032259">
    <property type="term" value="P:methylation"/>
    <property type="evidence" value="ECO:0007669"/>
    <property type="project" value="UniProtKB-KW"/>
</dbReference>
<feature type="binding site" evidence="2">
    <location>
        <position position="120"/>
    </location>
    <ligand>
        <name>Mg(2+)</name>
        <dbReference type="ChEBI" id="CHEBI:18420"/>
    </ligand>
</feature>
<dbReference type="RefSeq" id="WP_013386531.1">
    <property type="nucleotide sequence ID" value="NC_014632.1"/>
</dbReference>
<dbReference type="InterPro" id="IPR036704">
    <property type="entry name" value="RraA/RraA-like_sf"/>
</dbReference>
<evidence type="ECO:0000256" key="1">
    <source>
        <dbReference type="ARBA" id="ARBA00029596"/>
    </source>
</evidence>
<keyword evidence="3" id="KW-0489">Methyltransferase</keyword>
<dbReference type="Gene3D" id="3.50.30.40">
    <property type="entry name" value="Ribonuclease E inhibitor RraA/RraA-like"/>
    <property type="match status" value="1"/>
</dbReference>
<evidence type="ECO:0000256" key="2">
    <source>
        <dbReference type="PIRSR" id="PIRSR605493-1"/>
    </source>
</evidence>
<keyword evidence="3" id="KW-0808">Transferase</keyword>
<evidence type="ECO:0000313" key="3">
    <source>
        <dbReference type="EMBL" id="ADO81860.1"/>
    </source>
</evidence>
<dbReference type="InterPro" id="IPR005493">
    <property type="entry name" value="RraA/RraA-like"/>
</dbReference>
<keyword evidence="2" id="KW-0460">Magnesium</keyword>
<feature type="binding site" evidence="2">
    <location>
        <position position="119"/>
    </location>
    <ligand>
        <name>substrate</name>
    </ligand>
</feature>
<accession>E3H6A1</accession>
<dbReference type="eggNOG" id="COG0684">
    <property type="taxonomic scope" value="Bacteria"/>
</dbReference>
<dbReference type="Proteomes" id="UP000006875">
    <property type="component" value="Chromosome"/>
</dbReference>
<feature type="binding site" evidence="2">
    <location>
        <begin position="97"/>
        <end position="100"/>
    </location>
    <ligand>
        <name>substrate</name>
    </ligand>
</feature>